<dbReference type="FunFam" id="3.40.50.720:FF:000084">
    <property type="entry name" value="Short-chain dehydrogenase reductase"/>
    <property type="match status" value="1"/>
</dbReference>
<dbReference type="HOGENOM" id="CLU_010194_1_1_6"/>
<evidence type="ECO:0000256" key="1">
    <source>
        <dbReference type="ARBA" id="ARBA00006484"/>
    </source>
</evidence>
<dbReference type="Gene3D" id="3.40.50.720">
    <property type="entry name" value="NAD(P)-binding Rossmann-like Domain"/>
    <property type="match status" value="1"/>
</dbReference>
<comment type="caution">
    <text evidence="4">The sequence shown here is derived from an EMBL/GenBank/DDBJ whole genome shotgun (WGS) entry which is preliminary data.</text>
</comment>
<gene>
    <name evidence="4" type="ORF">GB2207_04302</name>
</gene>
<protein>
    <submittedName>
        <fullName evidence="4">Oxidoreductase, short chain dehydrogenase/reductase family protein</fullName>
    </submittedName>
</protein>
<dbReference type="PRINTS" id="PR00081">
    <property type="entry name" value="GDHRDH"/>
</dbReference>
<name>Q1YNT8_9GAMM</name>
<dbReference type="Proteomes" id="UP000005555">
    <property type="component" value="Unassembled WGS sequence"/>
</dbReference>
<dbReference type="InterPro" id="IPR036291">
    <property type="entry name" value="NAD(P)-bd_dom_sf"/>
</dbReference>
<dbReference type="CDD" id="cd05233">
    <property type="entry name" value="SDR_c"/>
    <property type="match status" value="1"/>
</dbReference>
<reference evidence="4 5" key="1">
    <citation type="submission" date="2006-03" db="EMBL/GenBank/DDBJ databases">
        <authorList>
            <person name="Giovannoni S.J."/>
            <person name="Cho J.-C."/>
            <person name="Ferriera S."/>
            <person name="Johnson J."/>
            <person name="Kravitz S."/>
            <person name="Halpern A."/>
            <person name="Remington K."/>
            <person name="Beeson K."/>
            <person name="Tran B."/>
            <person name="Rogers Y.-H."/>
            <person name="Friedman R."/>
            <person name="Venter J.C."/>
        </authorList>
    </citation>
    <scope>NUCLEOTIDE SEQUENCE [LARGE SCALE GENOMIC DNA]</scope>
    <source>
        <strain evidence="4 5">HTCC2207</strain>
    </source>
</reference>
<dbReference type="GO" id="GO:0016491">
    <property type="term" value="F:oxidoreductase activity"/>
    <property type="evidence" value="ECO:0007669"/>
    <property type="project" value="UniProtKB-KW"/>
</dbReference>
<evidence type="ECO:0000313" key="5">
    <source>
        <dbReference type="Proteomes" id="UP000005555"/>
    </source>
</evidence>
<dbReference type="PANTHER" id="PTHR43669:SF3">
    <property type="entry name" value="ALCOHOL DEHYDROGENASE, PUTATIVE (AFU_ORTHOLOGUE AFUA_3G03445)-RELATED"/>
    <property type="match status" value="1"/>
</dbReference>
<comment type="similarity">
    <text evidence="1 3">Belongs to the short-chain dehydrogenases/reductases (SDR) family.</text>
</comment>
<dbReference type="AlphaFoldDB" id="Q1YNT8"/>
<dbReference type="STRING" id="314287.GB2207_04302"/>
<dbReference type="PROSITE" id="PS00061">
    <property type="entry name" value="ADH_SHORT"/>
    <property type="match status" value="1"/>
</dbReference>
<dbReference type="PRINTS" id="PR00080">
    <property type="entry name" value="SDRFAMILY"/>
</dbReference>
<organism evidence="4 5">
    <name type="scientific">gamma proteobacterium HTCC2207</name>
    <dbReference type="NCBI Taxonomy" id="314287"/>
    <lineage>
        <taxon>Bacteria</taxon>
        <taxon>Pseudomonadati</taxon>
        <taxon>Pseudomonadota</taxon>
        <taxon>Gammaproteobacteria</taxon>
        <taxon>Cellvibrionales</taxon>
        <taxon>Porticoccaceae</taxon>
        <taxon>SAR92 clade</taxon>
    </lineage>
</organism>
<dbReference type="EMBL" id="AAPI01000018">
    <property type="protein sequence ID" value="EAS45878.1"/>
    <property type="molecule type" value="Genomic_DNA"/>
</dbReference>
<keyword evidence="2" id="KW-0560">Oxidoreductase</keyword>
<keyword evidence="5" id="KW-1185">Reference proteome</keyword>
<evidence type="ECO:0000313" key="4">
    <source>
        <dbReference type="EMBL" id="EAS45878.1"/>
    </source>
</evidence>
<dbReference type="eggNOG" id="COG1028">
    <property type="taxonomic scope" value="Bacteria"/>
</dbReference>
<dbReference type="SUPFAM" id="SSF51735">
    <property type="entry name" value="NAD(P)-binding Rossmann-fold domains"/>
    <property type="match status" value="1"/>
</dbReference>
<dbReference type="OrthoDB" id="9803333at2"/>
<dbReference type="PANTHER" id="PTHR43669">
    <property type="entry name" value="5-KETO-D-GLUCONATE 5-REDUCTASE"/>
    <property type="match status" value="1"/>
</dbReference>
<dbReference type="InterPro" id="IPR020904">
    <property type="entry name" value="Sc_DH/Rdtase_CS"/>
</dbReference>
<evidence type="ECO:0000256" key="2">
    <source>
        <dbReference type="ARBA" id="ARBA00023002"/>
    </source>
</evidence>
<evidence type="ECO:0000256" key="3">
    <source>
        <dbReference type="RuleBase" id="RU000363"/>
    </source>
</evidence>
<accession>Q1YNT8</accession>
<sequence>MTDNKFSIEGKVALISGASSGLGEHMAEMFADNGVAVICAARRTDRLQQVVDRITAKGGRAIVVTMDVTDRDSVKAGFDAAEAQLGTPDIVVCNAGATGAQPFLEMEEAVWDNVLNVNLKGVFNLGQEAAQRMVAAGKPGSIINISSICAVASFKGLTHYSSSKAALNQLTAVMGHELAEHSIRVNALAPGYMMTDMVSDYYATEAGQRDLATLPLKRAGELKELDGALLLLASDASSYMSGSVITVDAAHSIRLG</sequence>
<dbReference type="InterPro" id="IPR002347">
    <property type="entry name" value="SDR_fam"/>
</dbReference>
<dbReference type="Pfam" id="PF00106">
    <property type="entry name" value="adh_short"/>
    <property type="match status" value="1"/>
</dbReference>
<proteinExistence type="inferred from homology"/>